<sequence length="252" mass="29048">MVLFFTSNGGTSSIIRIRFEIRDYSNPAVNPPAIIYMGKDKEENEDLIRYGWPQDVWFHVDKLSSAHVYLRLPANIESWEKIPQELLTDCAQLVKANSIEGNKKDNLAIIYTPWDNLKKTGDMAVGQVAFHQNNRVKRGKYSAYLELNLGLIHVVHVPERVNAIVNRLNKTKIVREVDHEQERVDRIKAESAKRKAEALEKKKADAELARQREADKAARSYDNMFTNVGYEEDENDEPKEKKTGTQLEEDFM</sequence>
<dbReference type="PANTHER" id="PTHR13049">
    <property type="entry name" value="DUF814-RELATED"/>
    <property type="match status" value="1"/>
</dbReference>
<keyword evidence="2" id="KW-0175">Coiled coil</keyword>
<dbReference type="InterPro" id="IPR039730">
    <property type="entry name" value="Jlp2/Ccd25"/>
</dbReference>
<evidence type="ECO:0000313" key="5">
    <source>
        <dbReference type="EMBL" id="CAE6505017.1"/>
    </source>
</evidence>
<evidence type="ECO:0000256" key="2">
    <source>
        <dbReference type="SAM" id="Coils"/>
    </source>
</evidence>
<organism evidence="5 6">
    <name type="scientific">Rhizoctonia solani</name>
    <dbReference type="NCBI Taxonomy" id="456999"/>
    <lineage>
        <taxon>Eukaryota</taxon>
        <taxon>Fungi</taxon>
        <taxon>Dikarya</taxon>
        <taxon>Basidiomycota</taxon>
        <taxon>Agaricomycotina</taxon>
        <taxon>Agaricomycetes</taxon>
        <taxon>Cantharellales</taxon>
        <taxon>Ceratobasidiaceae</taxon>
        <taxon>Rhizoctonia</taxon>
    </lineage>
</organism>
<evidence type="ECO:0000256" key="1">
    <source>
        <dbReference type="ARBA" id="ARBA00008998"/>
    </source>
</evidence>
<feature type="domain" description="NFACT RNA-binding" evidence="4">
    <location>
        <begin position="33"/>
        <end position="131"/>
    </location>
</feature>
<name>A0A8H3D2E8_9AGAM</name>
<dbReference type="AlphaFoldDB" id="A0A8H3D2E8"/>
<gene>
    <name evidence="5" type="ORF">RDB_LOCUS123808</name>
</gene>
<feature type="region of interest" description="Disordered" evidence="3">
    <location>
        <begin position="227"/>
        <end position="252"/>
    </location>
</feature>
<comment type="similarity">
    <text evidence="1">Belongs to the CCDC25 family.</text>
</comment>
<dbReference type="Pfam" id="PF05670">
    <property type="entry name" value="NFACT-R_1"/>
    <property type="match status" value="1"/>
</dbReference>
<dbReference type="InterPro" id="IPR008532">
    <property type="entry name" value="NFACT_RNA-bd"/>
</dbReference>
<comment type="caution">
    <text evidence="5">The sequence shown here is derived from an EMBL/GenBank/DDBJ whole genome shotgun (WGS) entry which is preliminary data.</text>
</comment>
<dbReference type="PANTHER" id="PTHR13049:SF2">
    <property type="entry name" value="COILED-COIL DOMAIN-CONTAINING PROTEIN 25"/>
    <property type="match status" value="1"/>
</dbReference>
<dbReference type="Proteomes" id="UP000663831">
    <property type="component" value="Unassembled WGS sequence"/>
</dbReference>
<evidence type="ECO:0000313" key="6">
    <source>
        <dbReference type="Proteomes" id="UP000663831"/>
    </source>
</evidence>
<dbReference type="EMBL" id="CAJMWV010004832">
    <property type="protein sequence ID" value="CAE6505017.1"/>
    <property type="molecule type" value="Genomic_DNA"/>
</dbReference>
<proteinExistence type="inferred from homology"/>
<reference evidence="5" key="1">
    <citation type="submission" date="2021-01" db="EMBL/GenBank/DDBJ databases">
        <authorList>
            <person name="Kaushik A."/>
        </authorList>
    </citation>
    <scope>NUCLEOTIDE SEQUENCE</scope>
    <source>
        <strain evidence="5">AG3-1AP</strain>
    </source>
</reference>
<accession>A0A8H3D2E8</accession>
<evidence type="ECO:0000256" key="3">
    <source>
        <dbReference type="SAM" id="MobiDB-lite"/>
    </source>
</evidence>
<protein>
    <recommendedName>
        <fullName evidence="4">NFACT RNA-binding domain-containing protein</fullName>
    </recommendedName>
</protein>
<feature type="coiled-coil region" evidence="2">
    <location>
        <begin position="189"/>
        <end position="216"/>
    </location>
</feature>
<evidence type="ECO:0000259" key="4">
    <source>
        <dbReference type="Pfam" id="PF05670"/>
    </source>
</evidence>